<feature type="domain" description="Mre11 DNA-binding" evidence="21">
    <location>
        <begin position="290"/>
        <end position="468"/>
    </location>
</feature>
<evidence type="ECO:0000313" key="22">
    <source>
        <dbReference type="EMBL" id="ATZ56449.1"/>
    </source>
</evidence>
<dbReference type="GO" id="GO:0140445">
    <property type="term" value="C:chromosome, telomeric repeat region"/>
    <property type="evidence" value="ECO:0007669"/>
    <property type="project" value="EnsemblFungi"/>
</dbReference>
<dbReference type="GO" id="GO:0007095">
    <property type="term" value="P:mitotic G2 DNA damage checkpoint signaling"/>
    <property type="evidence" value="ECO:0007669"/>
    <property type="project" value="TreeGrafter"/>
</dbReference>
<keyword evidence="23" id="KW-1185">Reference proteome</keyword>
<dbReference type="GO" id="GO:0035861">
    <property type="term" value="C:site of double-strand break"/>
    <property type="evidence" value="ECO:0007669"/>
    <property type="project" value="EnsemblFungi"/>
</dbReference>
<accession>A0A384K0S2</accession>
<dbReference type="GO" id="GO:0060090">
    <property type="term" value="F:molecular adaptor activity"/>
    <property type="evidence" value="ECO:0007669"/>
    <property type="project" value="EnsemblFungi"/>
</dbReference>
<dbReference type="GO" id="GO:0003691">
    <property type="term" value="F:double-stranded telomeric DNA binding"/>
    <property type="evidence" value="ECO:0007669"/>
    <property type="project" value="EnsemblFungi"/>
</dbReference>
<evidence type="ECO:0000256" key="12">
    <source>
        <dbReference type="ARBA" id="ARBA00023204"/>
    </source>
</evidence>
<feature type="compositionally biased region" description="Low complexity" evidence="20">
    <location>
        <begin position="635"/>
        <end position="651"/>
    </location>
</feature>
<organism evidence="22 23">
    <name type="scientific">Botryotinia fuckeliana (strain B05.10)</name>
    <name type="common">Noble rot fungus</name>
    <name type="synonym">Botrytis cinerea</name>
    <dbReference type="NCBI Taxonomy" id="332648"/>
    <lineage>
        <taxon>Eukaryota</taxon>
        <taxon>Fungi</taxon>
        <taxon>Dikarya</taxon>
        <taxon>Ascomycota</taxon>
        <taxon>Pezizomycotina</taxon>
        <taxon>Leotiomycetes</taxon>
        <taxon>Helotiales</taxon>
        <taxon>Sclerotiniaceae</taxon>
        <taxon>Botrytis</taxon>
    </lineage>
</organism>
<evidence type="ECO:0000256" key="6">
    <source>
        <dbReference type="ARBA" id="ARBA00022722"/>
    </source>
</evidence>
<dbReference type="GO" id="GO:0030870">
    <property type="term" value="C:Mre11 complex"/>
    <property type="evidence" value="ECO:0007669"/>
    <property type="project" value="UniProtKB-UniRule"/>
</dbReference>
<dbReference type="PANTHER" id="PTHR10139">
    <property type="entry name" value="DOUBLE-STRAND BREAK REPAIR PROTEIN MRE11"/>
    <property type="match status" value="1"/>
</dbReference>
<dbReference type="GO" id="GO:0006284">
    <property type="term" value="P:base-excision repair"/>
    <property type="evidence" value="ECO:0007669"/>
    <property type="project" value="EnsemblFungi"/>
</dbReference>
<dbReference type="GO" id="GO:0006303">
    <property type="term" value="P:double-strand break repair via nonhomologous end joining"/>
    <property type="evidence" value="ECO:0007669"/>
    <property type="project" value="EnsemblFungi"/>
</dbReference>
<dbReference type="VEuPathDB" id="FungiDB:Bcin13g02860"/>
<comment type="function">
    <text evidence="17">Core component of the MRN complex, which plays a central role in double-strand break (DSB) repair, DNA recombination, maintenance of telomere integrity and meiosis. The MRN complex is involved in the repair of DNA double-strand breaks (DSBs) via homologous recombination (HR), an error-free mechanism which primarily occurs during S and G2 phases. The complex (1) mediates the end resection of damaged DNA, which generates proper single-stranded DNA, a key initial steps in HR, and is (2) required for the recruitment of other repair factors and efficient activation of ATM and ATR upon DNA damage. Within the MRN complex, MRE11 possesses both single-strand endonuclease activity and double-strand-specific 3'-5' exonuclease activity. MRE11 first endonucleolytically cleaves the 5' strand at DNA DSB ends to prevent non-homologous end joining (NHEJ) and licence HR. It then generates a single-stranded DNA gap via 3' to 5' exonucleolytic degradation, which is required for single-strand invasion and recombination.</text>
</comment>
<dbReference type="GO" id="GO:0000727">
    <property type="term" value="P:double-strand break repair via break-induced replication"/>
    <property type="evidence" value="ECO:0007669"/>
    <property type="project" value="EnsemblFungi"/>
</dbReference>
<evidence type="ECO:0000259" key="21">
    <source>
        <dbReference type="SMART" id="SM01347"/>
    </source>
</evidence>
<evidence type="ECO:0000256" key="16">
    <source>
        <dbReference type="ARBA" id="ARBA00064981"/>
    </source>
</evidence>
<dbReference type="GO" id="GO:0010780">
    <property type="term" value="P:meiotic DNA double-strand break formation involved in reciprocal meiotic recombination"/>
    <property type="evidence" value="ECO:0007669"/>
    <property type="project" value="EnsemblFungi"/>
</dbReference>
<keyword evidence="12 17" id="KW-0234">DNA repair</keyword>
<feature type="compositionally biased region" description="Acidic residues" evidence="20">
    <location>
        <begin position="661"/>
        <end position="674"/>
    </location>
</feature>
<dbReference type="Gene3D" id="3.60.21.10">
    <property type="match status" value="1"/>
</dbReference>
<evidence type="ECO:0000256" key="2">
    <source>
        <dbReference type="ARBA" id="ARBA00004123"/>
    </source>
</evidence>
<dbReference type="Gene3D" id="3.30.110.110">
    <property type="entry name" value="Mre11, capping domain"/>
    <property type="match status" value="1"/>
</dbReference>
<dbReference type="GO" id="GO:0062176">
    <property type="term" value="P:R-loop processing"/>
    <property type="evidence" value="ECO:0007669"/>
    <property type="project" value="EnsemblFungi"/>
</dbReference>
<dbReference type="InterPro" id="IPR038487">
    <property type="entry name" value="Mre11_capping_dom"/>
</dbReference>
<evidence type="ECO:0000256" key="20">
    <source>
        <dbReference type="SAM" id="MobiDB-lite"/>
    </source>
</evidence>
<reference evidence="22 23" key="2">
    <citation type="journal article" date="2012" name="Eukaryot. Cell">
        <title>Genome update of Botrytis cinerea strains B05.10 and T4.</title>
        <authorList>
            <person name="Staats M."/>
            <person name="van Kan J.A."/>
        </authorList>
    </citation>
    <scope>NUCLEOTIDE SEQUENCE [LARGE SCALE GENOMIC DNA]</scope>
    <source>
        <strain evidence="22 23">B05.10</strain>
    </source>
</reference>
<keyword evidence="8 17" id="KW-0255">Endonuclease</keyword>
<evidence type="ECO:0000256" key="10">
    <source>
        <dbReference type="ARBA" id="ARBA00022801"/>
    </source>
</evidence>
<dbReference type="AlphaFoldDB" id="A0A384K0S2"/>
<dbReference type="GO" id="GO:0097552">
    <property type="term" value="P:mitochondrial double-strand break repair via homologous recombination"/>
    <property type="evidence" value="ECO:0007669"/>
    <property type="project" value="EnsemblFungi"/>
</dbReference>
<comment type="subcellular location">
    <subcellularLocation>
        <location evidence="3">Chromosome</location>
    </subcellularLocation>
    <subcellularLocation>
        <location evidence="2 17">Nucleus</location>
    </subcellularLocation>
</comment>
<dbReference type="Pfam" id="PF04152">
    <property type="entry name" value="Mre11_DNA_bind"/>
    <property type="match status" value="1"/>
</dbReference>
<feature type="region of interest" description="Disordered" evidence="20">
    <location>
        <begin position="520"/>
        <end position="758"/>
    </location>
</feature>
<dbReference type="RefSeq" id="XP_024552571.1">
    <property type="nucleotide sequence ID" value="XM_024696758.1"/>
</dbReference>
<protein>
    <recommendedName>
        <fullName evidence="17">Double-strand break repair protein</fullName>
    </recommendedName>
</protein>
<feature type="compositionally biased region" description="Acidic residues" evidence="20">
    <location>
        <begin position="729"/>
        <end position="743"/>
    </location>
</feature>
<dbReference type="GO" id="GO:0030437">
    <property type="term" value="P:ascospore formation"/>
    <property type="evidence" value="ECO:0007669"/>
    <property type="project" value="EnsemblFungi"/>
</dbReference>
<evidence type="ECO:0000256" key="8">
    <source>
        <dbReference type="ARBA" id="ARBA00022759"/>
    </source>
</evidence>
<dbReference type="NCBIfam" id="TIGR00583">
    <property type="entry name" value="mre11"/>
    <property type="match status" value="1"/>
</dbReference>
<dbReference type="CDD" id="cd00840">
    <property type="entry name" value="MPP_Mre11_N"/>
    <property type="match status" value="1"/>
</dbReference>
<evidence type="ECO:0000256" key="13">
    <source>
        <dbReference type="ARBA" id="ARBA00023211"/>
    </source>
</evidence>
<keyword evidence="5" id="KW-0158">Chromosome</keyword>
<keyword evidence="15 17" id="KW-0469">Meiosis</keyword>
<evidence type="ECO:0000256" key="19">
    <source>
        <dbReference type="RuleBase" id="RU003447"/>
    </source>
</evidence>
<dbReference type="GO" id="GO:0051880">
    <property type="term" value="F:G-quadruplex DNA binding"/>
    <property type="evidence" value="ECO:0007669"/>
    <property type="project" value="EnsemblFungi"/>
</dbReference>
<sequence>MPTFTAADTIRILIATDSHVGYAENDAVRKDDSWRSFDEVMRLAKDQDVDMVLLAGDLFHYSQPSRKAMYQVMRSLRMNCLGEKPCELELLSDANDIFDGSFNHVNYEDPDINVAIPVFSIHGNHDDPAGDGNYCALDLLQAAGLVNYFGRTPEVDRIQIKPVLLQKGQTKLALYGMSNVRDERLYRTFRDGHVKWFKPGVQQKDWFNIMAVHQNHHAHTETSYLPENFLPDFLDLVVWGHEHECLIDPTYNPEKSFHVMQPGSSVATSLVPGEAIPKHVAIASITGREFKVEKIRLKSVRPFITKEVVLATDKRTKYLAKVKDNRTKLTKELMTIVDELIDQARAEWVSLQDEPEEELDDIPLPLVRLKVEFTPPEGGKFDCENPQRFSSRFINRVANIKDVIQYHRKKAGAIRKSATEIDLPEEGTLAQVAGFDDVKVELLVKEFLEKQSLQVLPTTPFGDAVGQFVDKDDRHAMEIFVQKSLKAQVEELIKQANGADNEVGDEDEYLNAAMEKFRAQQEALAARTGSKSKKPAKKLKPKPRPADFDSDLDGEWGEKVEHCETDNGENNDDDSDDAPPAPPPKRGNGNGNGKNTGGFIISDDDSDDPFAEAVNEEPKPTTTTKKPPARRAPAKKAAAPKKAPTKPTTTSRSRKKVPEPEPSDDEDEDIEMEEAPAPTPAAKPKSPPKRAAAARGRQTQTQLSFSQPSQVTGRVGGGAGGRKKQAIELSDDEISEDDDDDDAFQPMSAVSSGRARRR</sequence>
<dbReference type="InterPro" id="IPR029052">
    <property type="entry name" value="Metallo-depent_PP-like"/>
</dbReference>
<dbReference type="InterPro" id="IPR003701">
    <property type="entry name" value="Mre11"/>
</dbReference>
<dbReference type="PANTHER" id="PTHR10139:SF1">
    <property type="entry name" value="DOUBLE-STRAND BREAK REPAIR PROTEIN MRE11"/>
    <property type="match status" value="1"/>
</dbReference>
<comment type="cofactor">
    <cofactor evidence="1 17">
        <name>Mn(2+)</name>
        <dbReference type="ChEBI" id="CHEBI:29035"/>
    </cofactor>
</comment>
<gene>
    <name evidence="22" type="primary">Bcmre11</name>
    <name evidence="22" type="ORF">BCIN_13g02860</name>
</gene>
<feature type="active site" description="Proton donor" evidence="18">
    <location>
        <position position="125"/>
    </location>
</feature>
<keyword evidence="11 17" id="KW-0269">Exonuclease</keyword>
<dbReference type="KEGG" id="bfu:BCIN_13g02860"/>
<feature type="compositionally biased region" description="Basic and acidic residues" evidence="20">
    <location>
        <begin position="556"/>
        <end position="565"/>
    </location>
</feature>
<evidence type="ECO:0000256" key="1">
    <source>
        <dbReference type="ARBA" id="ARBA00001936"/>
    </source>
</evidence>
<evidence type="ECO:0000256" key="3">
    <source>
        <dbReference type="ARBA" id="ARBA00004286"/>
    </source>
</evidence>
<keyword evidence="10 17" id="KW-0378">Hydrolase</keyword>
<comment type="subunit">
    <text evidence="16">Component of the MRN complex composed of two heterodimers RAD50 and MRE11 associated with a single NBS1.</text>
</comment>
<feature type="compositionally biased region" description="Low complexity" evidence="20">
    <location>
        <begin position="680"/>
        <end position="702"/>
    </location>
</feature>
<dbReference type="GO" id="GO:1990918">
    <property type="term" value="P:double-strand break repair involved in meiotic recombination"/>
    <property type="evidence" value="ECO:0007669"/>
    <property type="project" value="EnsemblFungi"/>
</dbReference>
<evidence type="ECO:0000256" key="7">
    <source>
        <dbReference type="ARBA" id="ARBA00022723"/>
    </source>
</evidence>
<dbReference type="PIRSF" id="PIRSF000882">
    <property type="entry name" value="DSB_repair_MRE11"/>
    <property type="match status" value="1"/>
</dbReference>
<dbReference type="GO" id="GO:0031573">
    <property type="term" value="P:mitotic intra-S DNA damage checkpoint signaling"/>
    <property type="evidence" value="ECO:0007669"/>
    <property type="project" value="EnsemblFungi"/>
</dbReference>
<dbReference type="GO" id="GO:0043047">
    <property type="term" value="F:single-stranded telomeric DNA binding"/>
    <property type="evidence" value="ECO:0007669"/>
    <property type="project" value="EnsemblFungi"/>
</dbReference>
<dbReference type="SUPFAM" id="SSF56300">
    <property type="entry name" value="Metallo-dependent phosphatases"/>
    <property type="match status" value="1"/>
</dbReference>
<comment type="similarity">
    <text evidence="4 17 19">Belongs to the MRE11/RAD32 family.</text>
</comment>
<evidence type="ECO:0000256" key="5">
    <source>
        <dbReference type="ARBA" id="ARBA00022454"/>
    </source>
</evidence>
<dbReference type="InterPro" id="IPR041796">
    <property type="entry name" value="Mre11_N"/>
</dbReference>
<reference evidence="22 23" key="1">
    <citation type="journal article" date="2011" name="PLoS Genet.">
        <title>Genomic analysis of the necrotrophic fungal pathogens Sclerotinia sclerotiorum and Botrytis cinerea.</title>
        <authorList>
            <person name="Amselem J."/>
            <person name="Cuomo C.A."/>
            <person name="van Kan J.A."/>
            <person name="Viaud M."/>
            <person name="Benito E.P."/>
            <person name="Couloux A."/>
            <person name="Coutinho P.M."/>
            <person name="de Vries R.P."/>
            <person name="Dyer P.S."/>
            <person name="Fillinger S."/>
            <person name="Fournier E."/>
            <person name="Gout L."/>
            <person name="Hahn M."/>
            <person name="Kohn L."/>
            <person name="Lapalu N."/>
            <person name="Plummer K.M."/>
            <person name="Pradier J.M."/>
            <person name="Quevillon E."/>
            <person name="Sharon A."/>
            <person name="Simon A."/>
            <person name="ten Have A."/>
            <person name="Tudzynski B."/>
            <person name="Tudzynski P."/>
            <person name="Wincker P."/>
            <person name="Andrew M."/>
            <person name="Anthouard V."/>
            <person name="Beever R.E."/>
            <person name="Beffa R."/>
            <person name="Benoit I."/>
            <person name="Bouzid O."/>
            <person name="Brault B."/>
            <person name="Chen Z."/>
            <person name="Choquer M."/>
            <person name="Collemare J."/>
            <person name="Cotton P."/>
            <person name="Danchin E.G."/>
            <person name="Da Silva C."/>
            <person name="Gautier A."/>
            <person name="Giraud C."/>
            <person name="Giraud T."/>
            <person name="Gonzalez C."/>
            <person name="Grossetete S."/>
            <person name="Guldener U."/>
            <person name="Henrissat B."/>
            <person name="Howlett B.J."/>
            <person name="Kodira C."/>
            <person name="Kretschmer M."/>
            <person name="Lappartient A."/>
            <person name="Leroch M."/>
            <person name="Levis C."/>
            <person name="Mauceli E."/>
            <person name="Neuveglise C."/>
            <person name="Oeser B."/>
            <person name="Pearson M."/>
            <person name="Poulain J."/>
            <person name="Poussereau N."/>
            <person name="Quesneville H."/>
            <person name="Rascle C."/>
            <person name="Schumacher J."/>
            <person name="Segurens B."/>
            <person name="Sexton A."/>
            <person name="Silva E."/>
            <person name="Sirven C."/>
            <person name="Soanes D.M."/>
            <person name="Talbot N.J."/>
            <person name="Templeton M."/>
            <person name="Yandava C."/>
            <person name="Yarden O."/>
            <person name="Zeng Q."/>
            <person name="Rollins J.A."/>
            <person name="Lebrun M.H."/>
            <person name="Dickman M."/>
        </authorList>
    </citation>
    <scope>NUCLEOTIDE SEQUENCE [LARGE SCALE GENOMIC DNA]</scope>
    <source>
        <strain evidence="22 23">B05.10</strain>
    </source>
</reference>
<evidence type="ECO:0000256" key="18">
    <source>
        <dbReference type="PIRSR" id="PIRSR000882-1"/>
    </source>
</evidence>
<evidence type="ECO:0000256" key="4">
    <source>
        <dbReference type="ARBA" id="ARBA00009028"/>
    </source>
</evidence>
<keyword evidence="13 17" id="KW-0464">Manganese</keyword>
<keyword evidence="14 17" id="KW-0539">Nucleus</keyword>
<dbReference type="GO" id="GO:0010791">
    <property type="term" value="P:DNA double-strand break processing involved in repair via synthesis-dependent strand annealing"/>
    <property type="evidence" value="ECO:0007669"/>
    <property type="project" value="EnsemblFungi"/>
</dbReference>
<reference evidence="22 23" key="3">
    <citation type="journal article" date="2017" name="Mol. Plant Pathol.">
        <title>A gapless genome sequence of the fungus Botrytis cinerea.</title>
        <authorList>
            <person name="Van Kan J.A."/>
            <person name="Stassen J.H."/>
            <person name="Mosbach A."/>
            <person name="Van Der Lee T.A."/>
            <person name="Faino L."/>
            <person name="Farmer A.D."/>
            <person name="Papasotiriou D.G."/>
            <person name="Zhou S."/>
            <person name="Seidl M.F."/>
            <person name="Cottam E."/>
            <person name="Edel D."/>
            <person name="Hahn M."/>
            <person name="Schwartz D.C."/>
            <person name="Dietrich R.A."/>
            <person name="Widdison S."/>
            <person name="Scalliet G."/>
        </authorList>
    </citation>
    <scope>NUCLEOTIDE SEQUENCE [LARGE SCALE GENOMIC DNA]</scope>
    <source>
        <strain evidence="22 23">B05.10</strain>
    </source>
</reference>
<evidence type="ECO:0000256" key="9">
    <source>
        <dbReference type="ARBA" id="ARBA00022763"/>
    </source>
</evidence>
<keyword evidence="9 17" id="KW-0227">DNA damage</keyword>
<dbReference type="GO" id="GO:0035753">
    <property type="term" value="P:maintenance of DNA trinucleotide repeats"/>
    <property type="evidence" value="ECO:0007669"/>
    <property type="project" value="EnsemblFungi"/>
</dbReference>
<dbReference type="GO" id="GO:0000014">
    <property type="term" value="F:single-stranded DNA endodeoxyribonuclease activity"/>
    <property type="evidence" value="ECO:0007669"/>
    <property type="project" value="TreeGrafter"/>
</dbReference>
<dbReference type="Pfam" id="PF00149">
    <property type="entry name" value="Metallophos"/>
    <property type="match status" value="1"/>
</dbReference>
<name>A0A384K0S2_BOTFB</name>
<dbReference type="InterPro" id="IPR007281">
    <property type="entry name" value="Mre11_DNA-bd"/>
</dbReference>
<evidence type="ECO:0000313" key="23">
    <source>
        <dbReference type="Proteomes" id="UP000001798"/>
    </source>
</evidence>
<evidence type="ECO:0000256" key="11">
    <source>
        <dbReference type="ARBA" id="ARBA00022839"/>
    </source>
</evidence>
<dbReference type="EMBL" id="CP009817">
    <property type="protein sequence ID" value="ATZ56449.1"/>
    <property type="molecule type" value="Genomic_DNA"/>
</dbReference>
<evidence type="ECO:0000256" key="17">
    <source>
        <dbReference type="PIRNR" id="PIRNR000882"/>
    </source>
</evidence>
<evidence type="ECO:0000256" key="15">
    <source>
        <dbReference type="ARBA" id="ARBA00023254"/>
    </source>
</evidence>
<dbReference type="GO" id="GO:0000723">
    <property type="term" value="P:telomere maintenance"/>
    <property type="evidence" value="ECO:0007669"/>
    <property type="project" value="EnsemblFungi"/>
</dbReference>
<dbReference type="FunFam" id="3.60.21.10:FF:000011">
    <property type="entry name" value="Double-strand break repair protein"/>
    <property type="match status" value="1"/>
</dbReference>
<dbReference type="GO" id="GO:0008296">
    <property type="term" value="F:3'-5'-DNA exonuclease activity"/>
    <property type="evidence" value="ECO:0007669"/>
    <property type="project" value="EnsemblFungi"/>
</dbReference>
<dbReference type="GO" id="GO:0006357">
    <property type="term" value="P:regulation of transcription by RNA polymerase II"/>
    <property type="evidence" value="ECO:0007669"/>
    <property type="project" value="EnsemblFungi"/>
</dbReference>
<evidence type="ECO:0000256" key="14">
    <source>
        <dbReference type="ARBA" id="ARBA00023242"/>
    </source>
</evidence>
<dbReference type="InterPro" id="IPR004843">
    <property type="entry name" value="Calcineurin-like_PHP"/>
</dbReference>
<dbReference type="GO" id="GO:0030145">
    <property type="term" value="F:manganese ion binding"/>
    <property type="evidence" value="ECO:0007669"/>
    <property type="project" value="UniProtKB-UniRule"/>
</dbReference>
<feature type="compositionally biased region" description="Acidic residues" evidence="20">
    <location>
        <begin position="566"/>
        <end position="577"/>
    </location>
</feature>
<dbReference type="SMART" id="SM01347">
    <property type="entry name" value="Mre11_DNA_bind"/>
    <property type="match status" value="1"/>
</dbReference>
<proteinExistence type="inferred from homology"/>
<dbReference type="Proteomes" id="UP000001798">
    <property type="component" value="Chromosome 13"/>
</dbReference>
<keyword evidence="7" id="KW-0479">Metal-binding</keyword>
<keyword evidence="6 17" id="KW-0540">Nuclease</keyword>
<dbReference type="GO" id="GO:0004017">
    <property type="term" value="F:AMP kinase activity"/>
    <property type="evidence" value="ECO:0007669"/>
    <property type="project" value="EnsemblFungi"/>
</dbReference>
<dbReference type="OrthoDB" id="30417at2759"/>
<feature type="compositionally biased region" description="Basic residues" evidence="20">
    <location>
        <begin position="530"/>
        <end position="543"/>
    </location>
</feature>
<dbReference type="GeneID" id="5435797"/>